<evidence type="ECO:0000313" key="3">
    <source>
        <dbReference type="Proteomes" id="UP000199068"/>
    </source>
</evidence>
<dbReference type="RefSeq" id="WP_092725538.1">
    <property type="nucleotide sequence ID" value="NZ_FNGW01000004.1"/>
</dbReference>
<organism evidence="2 3">
    <name type="scientific">Romboutsia lituseburensis DSM 797</name>
    <dbReference type="NCBI Taxonomy" id="1121325"/>
    <lineage>
        <taxon>Bacteria</taxon>
        <taxon>Bacillati</taxon>
        <taxon>Bacillota</taxon>
        <taxon>Clostridia</taxon>
        <taxon>Peptostreptococcales</taxon>
        <taxon>Peptostreptococcaceae</taxon>
        <taxon>Romboutsia</taxon>
    </lineage>
</organism>
<feature type="domain" description="Protein CotJB" evidence="1">
    <location>
        <begin position="8"/>
        <end position="83"/>
    </location>
</feature>
<reference evidence="2 3" key="1">
    <citation type="submission" date="2016-10" db="EMBL/GenBank/DDBJ databases">
        <authorList>
            <person name="de Groot N.N."/>
        </authorList>
    </citation>
    <scope>NUCLEOTIDE SEQUENCE [LARGE SCALE GENOMIC DNA]</scope>
    <source>
        <strain evidence="2 3">DSM 797</strain>
    </source>
</reference>
<dbReference type="Proteomes" id="UP000199068">
    <property type="component" value="Unassembled WGS sequence"/>
</dbReference>
<dbReference type="Pfam" id="PF12652">
    <property type="entry name" value="CotJB"/>
    <property type="match status" value="1"/>
</dbReference>
<dbReference type="AlphaFoldDB" id="A0A1G9P2V0"/>
<dbReference type="PIRSF" id="PIRSF010606">
    <property type="entry name" value="Spore_coat_CotJB"/>
    <property type="match status" value="1"/>
</dbReference>
<keyword evidence="2" id="KW-0946">Virion</keyword>
<dbReference type="EMBL" id="FNGW01000004">
    <property type="protein sequence ID" value="SDL93158.1"/>
    <property type="molecule type" value="Genomic_DNA"/>
</dbReference>
<proteinExistence type="predicted"/>
<keyword evidence="2" id="KW-0167">Capsid protein</keyword>
<evidence type="ECO:0000259" key="1">
    <source>
        <dbReference type="Pfam" id="PF12652"/>
    </source>
</evidence>
<name>A0A1G9P2V0_9FIRM</name>
<evidence type="ECO:0000313" key="2">
    <source>
        <dbReference type="EMBL" id="SDL93158.1"/>
    </source>
</evidence>
<dbReference type="InterPro" id="IPR016571">
    <property type="entry name" value="Spore_coat_assembly_CotJB"/>
</dbReference>
<protein>
    <submittedName>
        <fullName evidence="2">Spore coat protein JB</fullName>
    </submittedName>
</protein>
<keyword evidence="3" id="KW-1185">Reference proteome</keyword>
<gene>
    <name evidence="2" type="ORF">SAMN04515677_104194</name>
</gene>
<dbReference type="STRING" id="1121325.SAMN04515677_104194"/>
<accession>A0A1G9P2V0</accession>
<dbReference type="InterPro" id="IPR024207">
    <property type="entry name" value="CotJB_dom"/>
</dbReference>
<sequence length="88" mass="10572">MKRESRQDLLNKVQELSFAALDMNLYLDNHPDDKKAINTYNNFCTQLLQARTAYESKYGPLTNFGYSPSRYPWQWVDNPWPWDRAFYN</sequence>